<dbReference type="RefSeq" id="WP_156441657.1">
    <property type="nucleotide sequence ID" value="NZ_JAFFSY010000002.1"/>
</dbReference>
<sequence>MLTSPAMPYRSSVVSFALRRNTRWLTYVDNAYEQVIAWFSLQTMDSPVLRGASC</sequence>
<evidence type="ECO:0000313" key="2">
    <source>
        <dbReference type="Proteomes" id="UP001200604"/>
    </source>
</evidence>
<reference evidence="1 2" key="1">
    <citation type="submission" date="2022-01" db="EMBL/GenBank/DDBJ databases">
        <title>Identification and Characterization of Corynebacterium sp.</title>
        <authorList>
            <person name="Luo Q."/>
            <person name="Qu P."/>
            <person name="Chen Q."/>
        </authorList>
    </citation>
    <scope>NUCLEOTIDE SEQUENCE [LARGE SCALE GENOMIC DNA]</scope>
    <source>
        <strain evidence="1 2">MC-12</strain>
    </source>
</reference>
<comment type="caution">
    <text evidence="1">The sequence shown here is derived from an EMBL/GenBank/DDBJ whole genome shotgun (WGS) entry which is preliminary data.</text>
</comment>
<gene>
    <name evidence="1" type="ORF">L3H44_08095</name>
</gene>
<accession>A0ABS9HKL6</accession>
<keyword evidence="2" id="KW-1185">Reference proteome</keyword>
<organism evidence="1 2">
    <name type="scientific">Corynebacterium parakroppenstedtii</name>
    <dbReference type="NCBI Taxonomy" id="2828363"/>
    <lineage>
        <taxon>Bacteria</taxon>
        <taxon>Bacillati</taxon>
        <taxon>Actinomycetota</taxon>
        <taxon>Actinomycetes</taxon>
        <taxon>Mycobacteriales</taxon>
        <taxon>Corynebacteriaceae</taxon>
        <taxon>Corynebacterium</taxon>
    </lineage>
</organism>
<evidence type="ECO:0000313" key="1">
    <source>
        <dbReference type="EMBL" id="MCF6774363.1"/>
    </source>
</evidence>
<dbReference type="GeneID" id="92726636"/>
<name>A0ABS9HKL6_9CORY</name>
<protein>
    <submittedName>
        <fullName evidence="1">Uncharacterized protein</fullName>
    </submittedName>
</protein>
<dbReference type="EMBL" id="JAKJKU010000003">
    <property type="protein sequence ID" value="MCF6774363.1"/>
    <property type="molecule type" value="Genomic_DNA"/>
</dbReference>
<proteinExistence type="predicted"/>
<dbReference type="Proteomes" id="UP001200604">
    <property type="component" value="Unassembled WGS sequence"/>
</dbReference>